<comment type="caution">
    <text evidence="2">The sequence shown here is derived from an EMBL/GenBank/DDBJ whole genome shotgun (WGS) entry which is preliminary data.</text>
</comment>
<accession>A0A975WDI6</accession>
<sequence>MKIILASTVLALAATVSNAQTTALDLALAQTPVPCEGNIASARFETDDSGQTLLRVLCQPTGLFGDAQAGAPATNVGFLGPVIGIGVVGAALGLSGGGGGSSTSDTQ</sequence>
<dbReference type="AlphaFoldDB" id="A0A975WDI6"/>
<keyword evidence="1" id="KW-0732">Signal</keyword>
<protein>
    <submittedName>
        <fullName evidence="2">Uncharacterized protein</fullName>
    </submittedName>
</protein>
<dbReference type="RefSeq" id="WP_074838408.1">
    <property type="nucleotide sequence ID" value="NZ_CATLQZ010000020.1"/>
</dbReference>
<name>A0A975WDI6_9RHOB</name>
<evidence type="ECO:0000313" key="2">
    <source>
        <dbReference type="EMBL" id="SEK01444.1"/>
    </source>
</evidence>
<dbReference type="GeneID" id="80820181"/>
<evidence type="ECO:0000256" key="1">
    <source>
        <dbReference type="SAM" id="SignalP"/>
    </source>
</evidence>
<proteinExistence type="predicted"/>
<gene>
    <name evidence="2" type="ORF">SAMN04487940_11871</name>
</gene>
<dbReference type="Proteomes" id="UP000182932">
    <property type="component" value="Unassembled WGS sequence"/>
</dbReference>
<feature type="chain" id="PRO_5036733995" evidence="1">
    <location>
        <begin position="20"/>
        <end position="107"/>
    </location>
</feature>
<organism evidence="2 3">
    <name type="scientific">Marinovum algicola</name>
    <dbReference type="NCBI Taxonomy" id="42444"/>
    <lineage>
        <taxon>Bacteria</taxon>
        <taxon>Pseudomonadati</taxon>
        <taxon>Pseudomonadota</taxon>
        <taxon>Alphaproteobacteria</taxon>
        <taxon>Rhodobacterales</taxon>
        <taxon>Roseobacteraceae</taxon>
        <taxon>Marinovum</taxon>
    </lineage>
</organism>
<evidence type="ECO:0000313" key="3">
    <source>
        <dbReference type="Proteomes" id="UP000182932"/>
    </source>
</evidence>
<reference evidence="2 3" key="1">
    <citation type="submission" date="2016-10" db="EMBL/GenBank/DDBJ databases">
        <authorList>
            <person name="Varghese N."/>
            <person name="Submissions S."/>
        </authorList>
    </citation>
    <scope>NUCLEOTIDE SEQUENCE [LARGE SCALE GENOMIC DNA]</scope>
    <source>
        <strain evidence="2 3">FF3</strain>
    </source>
</reference>
<feature type="signal peptide" evidence="1">
    <location>
        <begin position="1"/>
        <end position="19"/>
    </location>
</feature>
<keyword evidence="3" id="KW-1185">Reference proteome</keyword>
<dbReference type="EMBL" id="FNYY01000018">
    <property type="protein sequence ID" value="SEK01444.1"/>
    <property type="molecule type" value="Genomic_DNA"/>
</dbReference>